<keyword evidence="3" id="KW-1185">Reference proteome</keyword>
<dbReference type="Proteomes" id="UP001597119">
    <property type="component" value="Unassembled WGS sequence"/>
</dbReference>
<protein>
    <submittedName>
        <fullName evidence="2">HTH domain-containing protein</fullName>
    </submittedName>
</protein>
<feature type="region of interest" description="Disordered" evidence="1">
    <location>
        <begin position="161"/>
        <end position="184"/>
    </location>
</feature>
<evidence type="ECO:0000313" key="2">
    <source>
        <dbReference type="EMBL" id="MFD1585573.1"/>
    </source>
</evidence>
<reference evidence="2 3" key="1">
    <citation type="journal article" date="2019" name="Int. J. Syst. Evol. Microbiol.">
        <title>The Global Catalogue of Microorganisms (GCM) 10K type strain sequencing project: providing services to taxonomists for standard genome sequencing and annotation.</title>
        <authorList>
            <consortium name="The Broad Institute Genomics Platform"/>
            <consortium name="The Broad Institute Genome Sequencing Center for Infectious Disease"/>
            <person name="Wu L."/>
            <person name="Ma J."/>
        </authorList>
    </citation>
    <scope>NUCLEOTIDE SEQUENCE [LARGE SCALE GENOMIC DNA]</scope>
    <source>
        <strain evidence="2 3">CGMCC 1.12125</strain>
    </source>
</reference>
<organism evidence="2 3">
    <name type="scientific">Halorientalis brevis</name>
    <dbReference type="NCBI Taxonomy" id="1126241"/>
    <lineage>
        <taxon>Archaea</taxon>
        <taxon>Methanobacteriati</taxon>
        <taxon>Methanobacteriota</taxon>
        <taxon>Stenosarchaea group</taxon>
        <taxon>Halobacteria</taxon>
        <taxon>Halobacteriales</taxon>
        <taxon>Haloarculaceae</taxon>
        <taxon>Halorientalis</taxon>
    </lineage>
</organism>
<evidence type="ECO:0000313" key="3">
    <source>
        <dbReference type="Proteomes" id="UP001597119"/>
    </source>
</evidence>
<dbReference type="Pfam" id="PF20575">
    <property type="entry name" value="HTH_63"/>
    <property type="match status" value="1"/>
</dbReference>
<proteinExistence type="predicted"/>
<evidence type="ECO:0000256" key="1">
    <source>
        <dbReference type="SAM" id="MobiDB-lite"/>
    </source>
</evidence>
<dbReference type="EMBL" id="JBHUDJ010000001">
    <property type="protein sequence ID" value="MFD1585573.1"/>
    <property type="molecule type" value="Genomic_DNA"/>
</dbReference>
<dbReference type="InterPro" id="IPR046783">
    <property type="entry name" value="HTH_63"/>
</dbReference>
<comment type="caution">
    <text evidence="2">The sequence shown here is derived from an EMBL/GenBank/DDBJ whole genome shotgun (WGS) entry which is preliminary data.</text>
</comment>
<gene>
    <name evidence="2" type="ORF">ACFR9U_01155</name>
</gene>
<accession>A0ABD6C728</accession>
<sequence>MTSDEPVRLELYVRSLLAEQARSQQDEVIERLNALKDDGAIDEFQVVIWGRQAPASPAQARTDAGVFVLNRVAVFSEWAAANGLSVDEHFEHRSVESSIVNESYQAVRFPVMTLAEYHGQDLAFVAPATEQDATHTVRERLAHIEREDQQAAGTDEFERLSSAYSEPPRQLTLAGRDGPHVTGV</sequence>
<name>A0ABD6C728_9EURY</name>
<dbReference type="AlphaFoldDB" id="A0ABD6C728"/>
<dbReference type="RefSeq" id="WP_247377540.1">
    <property type="nucleotide sequence ID" value="NZ_JALLGV010000003.1"/>
</dbReference>